<feature type="domain" description="Putative restriction endonuclease" evidence="1">
    <location>
        <begin position="13"/>
        <end position="154"/>
    </location>
</feature>
<proteinExistence type="predicted"/>
<dbReference type="CDD" id="cd06260">
    <property type="entry name" value="DUF820-like"/>
    <property type="match status" value="1"/>
</dbReference>
<accession>A0A9D2N754</accession>
<gene>
    <name evidence="2" type="ORF">H9935_08630</name>
</gene>
<keyword evidence="2" id="KW-0255">Endonuclease</keyword>
<dbReference type="Gene3D" id="3.90.1570.10">
    <property type="entry name" value="tt1808, chain A"/>
    <property type="match status" value="1"/>
</dbReference>
<dbReference type="AlphaFoldDB" id="A0A9D2N754"/>
<evidence type="ECO:0000313" key="3">
    <source>
        <dbReference type="Proteomes" id="UP000823893"/>
    </source>
</evidence>
<name>A0A9D2N754_9FIRM</name>
<dbReference type="Pfam" id="PF05685">
    <property type="entry name" value="Uma2"/>
    <property type="match status" value="1"/>
</dbReference>
<keyword evidence="2" id="KW-0378">Hydrolase</keyword>
<evidence type="ECO:0000313" key="2">
    <source>
        <dbReference type="EMBL" id="HJC10869.1"/>
    </source>
</evidence>
<organism evidence="2 3">
    <name type="scientific">Candidatus Blautia merdigallinarum</name>
    <dbReference type="NCBI Taxonomy" id="2838495"/>
    <lineage>
        <taxon>Bacteria</taxon>
        <taxon>Bacillati</taxon>
        <taxon>Bacillota</taxon>
        <taxon>Clostridia</taxon>
        <taxon>Lachnospirales</taxon>
        <taxon>Lachnospiraceae</taxon>
        <taxon>Blautia</taxon>
    </lineage>
</organism>
<dbReference type="EMBL" id="DWWV01000111">
    <property type="protein sequence ID" value="HJC10869.1"/>
    <property type="molecule type" value="Genomic_DNA"/>
</dbReference>
<dbReference type="GO" id="GO:0004519">
    <property type="term" value="F:endonuclease activity"/>
    <property type="evidence" value="ECO:0007669"/>
    <property type="project" value="UniProtKB-KW"/>
</dbReference>
<dbReference type="Proteomes" id="UP000823893">
    <property type="component" value="Unassembled WGS sequence"/>
</dbReference>
<comment type="caution">
    <text evidence="2">The sequence shown here is derived from an EMBL/GenBank/DDBJ whole genome shotgun (WGS) entry which is preliminary data.</text>
</comment>
<reference evidence="2" key="1">
    <citation type="journal article" date="2021" name="PeerJ">
        <title>Extensive microbial diversity within the chicken gut microbiome revealed by metagenomics and culture.</title>
        <authorList>
            <person name="Gilroy R."/>
            <person name="Ravi A."/>
            <person name="Getino M."/>
            <person name="Pursley I."/>
            <person name="Horton D.L."/>
            <person name="Alikhan N.F."/>
            <person name="Baker D."/>
            <person name="Gharbi K."/>
            <person name="Hall N."/>
            <person name="Watson M."/>
            <person name="Adriaenssens E.M."/>
            <person name="Foster-Nyarko E."/>
            <person name="Jarju S."/>
            <person name="Secka A."/>
            <person name="Antonio M."/>
            <person name="Oren A."/>
            <person name="Chaudhuri R.R."/>
            <person name="La Ragione R."/>
            <person name="Hildebrand F."/>
            <person name="Pallen M.J."/>
        </authorList>
    </citation>
    <scope>NUCLEOTIDE SEQUENCE</scope>
    <source>
        <strain evidence="2">ChiSxjej6B18-287</strain>
    </source>
</reference>
<dbReference type="PANTHER" id="PTHR34107:SF4">
    <property type="entry name" value="SLL1222 PROTEIN"/>
    <property type="match status" value="1"/>
</dbReference>
<dbReference type="PANTHER" id="PTHR34107">
    <property type="entry name" value="SLL0198 PROTEIN-RELATED"/>
    <property type="match status" value="1"/>
</dbReference>
<dbReference type="InterPro" id="IPR012296">
    <property type="entry name" value="Nuclease_put_TT1808"/>
</dbReference>
<sequence>MPLSKESAYTIDDIYALPDGERAELIDGKIYLMAPPSRLHQELVGEIFAVIRNHIGKNNGDCKAYIAPFAVFLNENDKIYVEPDISVICDPNKLNDKGCQGAPDWIIEIVSPSSQRMDYQIKLFKYRTAGVKEYWIVNPDTRTVTVYGFENDSNSGQYSFDQDIPVGTYPDLSIKINNLF</sequence>
<dbReference type="InterPro" id="IPR008538">
    <property type="entry name" value="Uma2"/>
</dbReference>
<keyword evidence="2" id="KW-0540">Nuclease</keyword>
<dbReference type="SUPFAM" id="SSF52980">
    <property type="entry name" value="Restriction endonuclease-like"/>
    <property type="match status" value="1"/>
</dbReference>
<protein>
    <submittedName>
        <fullName evidence="2">Uma2 family endonuclease</fullName>
    </submittedName>
</protein>
<dbReference type="InterPro" id="IPR011335">
    <property type="entry name" value="Restrct_endonuc-II-like"/>
</dbReference>
<reference evidence="2" key="2">
    <citation type="submission" date="2021-04" db="EMBL/GenBank/DDBJ databases">
        <authorList>
            <person name="Gilroy R."/>
        </authorList>
    </citation>
    <scope>NUCLEOTIDE SEQUENCE</scope>
    <source>
        <strain evidence="2">ChiSxjej6B18-287</strain>
    </source>
</reference>
<evidence type="ECO:0000259" key="1">
    <source>
        <dbReference type="Pfam" id="PF05685"/>
    </source>
</evidence>